<sequence length="192" mass="21173">MKKGLCLLLAACTIFAHSKGAKCGLVFYYDERGVLHITNAAPRLVPRDKKPLRKAIPLTRIKRIWHLIVDASRATGLDPLLLASLVIVESMGDPHAVSHKGAKGLTQLMPETARELGVDPEDPRENLMGGAWYLRSLLERFNGDLILALAAYNAGPGVVLKVGAIPHYSETSRYVRQVLITWKQLQVDYAIP</sequence>
<protein>
    <submittedName>
        <fullName evidence="3">Lytic transglycosylase domain-containing protein</fullName>
    </submittedName>
</protein>
<dbReference type="PANTHER" id="PTHR37423">
    <property type="entry name" value="SOLUBLE LYTIC MUREIN TRANSGLYCOSYLASE-RELATED"/>
    <property type="match status" value="1"/>
</dbReference>
<dbReference type="AlphaFoldDB" id="A0A7V2SVC9"/>
<organism evidence="3">
    <name type="scientific">Dissulfuribacter thermophilus</name>
    <dbReference type="NCBI Taxonomy" id="1156395"/>
    <lineage>
        <taxon>Bacteria</taxon>
        <taxon>Pseudomonadati</taxon>
        <taxon>Thermodesulfobacteriota</taxon>
        <taxon>Dissulfuribacteria</taxon>
        <taxon>Dissulfuribacterales</taxon>
        <taxon>Dissulfuribacteraceae</taxon>
        <taxon>Dissulfuribacter</taxon>
    </lineage>
</organism>
<evidence type="ECO:0000256" key="1">
    <source>
        <dbReference type="ARBA" id="ARBA00007734"/>
    </source>
</evidence>
<dbReference type="Proteomes" id="UP000885797">
    <property type="component" value="Unassembled WGS sequence"/>
</dbReference>
<dbReference type="CDD" id="cd00254">
    <property type="entry name" value="LT-like"/>
    <property type="match status" value="1"/>
</dbReference>
<accession>A0A7V2SVC9</accession>
<reference evidence="3" key="1">
    <citation type="journal article" date="2020" name="mSystems">
        <title>Genome- and Community-Level Interaction Insights into Carbon Utilization and Element Cycling Functions of Hydrothermarchaeota in Hydrothermal Sediment.</title>
        <authorList>
            <person name="Zhou Z."/>
            <person name="Liu Y."/>
            <person name="Xu W."/>
            <person name="Pan J."/>
            <person name="Luo Z.H."/>
            <person name="Li M."/>
        </authorList>
    </citation>
    <scope>NUCLEOTIDE SEQUENCE [LARGE SCALE GENOMIC DNA]</scope>
    <source>
        <strain evidence="3">HyVt-503</strain>
    </source>
</reference>
<evidence type="ECO:0000313" key="3">
    <source>
        <dbReference type="EMBL" id="HFC46612.1"/>
    </source>
</evidence>
<evidence type="ECO:0000259" key="2">
    <source>
        <dbReference type="Pfam" id="PF01464"/>
    </source>
</evidence>
<dbReference type="Gene3D" id="1.10.530.10">
    <property type="match status" value="1"/>
</dbReference>
<proteinExistence type="inferred from homology"/>
<comment type="caution">
    <text evidence="3">The sequence shown here is derived from an EMBL/GenBank/DDBJ whole genome shotgun (WGS) entry which is preliminary data.</text>
</comment>
<dbReference type="EMBL" id="DRND01000158">
    <property type="protein sequence ID" value="HFC46612.1"/>
    <property type="molecule type" value="Genomic_DNA"/>
</dbReference>
<comment type="similarity">
    <text evidence="1">Belongs to the transglycosylase Slt family.</text>
</comment>
<dbReference type="SUPFAM" id="SSF53955">
    <property type="entry name" value="Lysozyme-like"/>
    <property type="match status" value="1"/>
</dbReference>
<gene>
    <name evidence="3" type="ORF">ENJ63_01885</name>
</gene>
<feature type="domain" description="Transglycosylase SLT" evidence="2">
    <location>
        <begin position="68"/>
        <end position="164"/>
    </location>
</feature>
<dbReference type="InterPro" id="IPR008258">
    <property type="entry name" value="Transglycosylase_SLT_dom_1"/>
</dbReference>
<dbReference type="InterPro" id="IPR023346">
    <property type="entry name" value="Lysozyme-like_dom_sf"/>
</dbReference>
<dbReference type="PANTHER" id="PTHR37423:SF2">
    <property type="entry name" value="MEMBRANE-BOUND LYTIC MUREIN TRANSGLYCOSYLASE C"/>
    <property type="match status" value="1"/>
</dbReference>
<dbReference type="Pfam" id="PF01464">
    <property type="entry name" value="SLT"/>
    <property type="match status" value="1"/>
</dbReference>
<name>A0A7V2SVC9_9BACT</name>